<gene>
    <name evidence="1" type="ORF">ACFQE5_10060</name>
</gene>
<dbReference type="EMBL" id="JBHSQW010000023">
    <property type="protein sequence ID" value="MFC5994553.1"/>
    <property type="molecule type" value="Genomic_DNA"/>
</dbReference>
<proteinExistence type="predicted"/>
<evidence type="ECO:0000313" key="2">
    <source>
        <dbReference type="Proteomes" id="UP001596302"/>
    </source>
</evidence>
<dbReference type="Pfam" id="PF20199">
    <property type="entry name" value="RepSA"/>
    <property type="match status" value="1"/>
</dbReference>
<keyword evidence="2" id="KW-1185">Reference proteome</keyword>
<organism evidence="1 2">
    <name type="scientific">Pseudonocardia hispaniensis</name>
    <dbReference type="NCBI Taxonomy" id="904933"/>
    <lineage>
        <taxon>Bacteria</taxon>
        <taxon>Bacillati</taxon>
        <taxon>Actinomycetota</taxon>
        <taxon>Actinomycetes</taxon>
        <taxon>Pseudonocardiales</taxon>
        <taxon>Pseudonocardiaceae</taxon>
        <taxon>Pseudonocardia</taxon>
    </lineage>
</organism>
<sequence>MTAAITPHDHDLSHLLRSAGFQDWRRQVTAIGGCAVPIHLTGSSRILDRATGAVLAGRDGEILAPCGNRRASVCPACSDRYASDAYHLIRSGMAGGKGVPESAAEHPRVFVTLTAPSFGPVHTRRVTARGLVMPCGCGTKHHRDDPTIGTALDPDTHDYVGAVLWQAHAGTLWNRFAIRLRRTLAQMLRVTVREFRDHARLSYAKVAEYQRRGLVHFHAVIRLDGPDGPTTRAPAGITAEGLDPAVRDAARSASLTVDRPDGTPLLLEWGSQVDVRPITAHAAGQLEDDNGEITDAALAAYVAKYATKGTGKSEATDRPIRDIAHVRHLDITDHHRRLIETAWELGGRDEYRELHLRRWAHMLGFRGHFLTKSRAYSTTFGAIRGERRAYRLTETLAALDAPAEPGSVLVVNDWRVVHIGHRNDAEREIALGIAERRREQRRTRHESRTEHGRTS</sequence>
<protein>
    <submittedName>
        <fullName evidence="1">Replication initiator</fullName>
    </submittedName>
</protein>
<name>A0ABW1J187_9PSEU</name>
<dbReference type="RefSeq" id="WP_379584576.1">
    <property type="nucleotide sequence ID" value="NZ_JBHSQW010000023.1"/>
</dbReference>
<reference evidence="2" key="1">
    <citation type="journal article" date="2019" name="Int. J. Syst. Evol. Microbiol.">
        <title>The Global Catalogue of Microorganisms (GCM) 10K type strain sequencing project: providing services to taxonomists for standard genome sequencing and annotation.</title>
        <authorList>
            <consortium name="The Broad Institute Genomics Platform"/>
            <consortium name="The Broad Institute Genome Sequencing Center for Infectious Disease"/>
            <person name="Wu L."/>
            <person name="Ma J."/>
        </authorList>
    </citation>
    <scope>NUCLEOTIDE SEQUENCE [LARGE SCALE GENOMIC DNA]</scope>
    <source>
        <strain evidence="2">CCM 8391</strain>
    </source>
</reference>
<evidence type="ECO:0000313" key="1">
    <source>
        <dbReference type="EMBL" id="MFC5994553.1"/>
    </source>
</evidence>
<dbReference type="InterPro" id="IPR046828">
    <property type="entry name" value="RepSA"/>
</dbReference>
<comment type="caution">
    <text evidence="1">The sequence shown here is derived from an EMBL/GenBank/DDBJ whole genome shotgun (WGS) entry which is preliminary data.</text>
</comment>
<accession>A0ABW1J187</accession>
<dbReference type="Proteomes" id="UP001596302">
    <property type="component" value="Unassembled WGS sequence"/>
</dbReference>